<protein>
    <submittedName>
        <fullName evidence="1">Fimbrial protein</fullName>
    </submittedName>
</protein>
<dbReference type="AlphaFoldDB" id="A0AA42K0L5"/>
<gene>
    <name evidence="1" type="ORF">P7V44_01960</name>
</gene>
<dbReference type="InterPro" id="IPR036937">
    <property type="entry name" value="Adhesion_dom_fimbrial_sf"/>
</dbReference>
<evidence type="ECO:0000313" key="2">
    <source>
        <dbReference type="Proteomes" id="UP001156701"/>
    </source>
</evidence>
<comment type="caution">
    <text evidence="1">The sequence shown here is derived from an EMBL/GenBank/DDBJ whole genome shotgun (WGS) entry which is preliminary data.</text>
</comment>
<name>A0AA42K0L5_9GAMM</name>
<dbReference type="RefSeq" id="WP_187549581.1">
    <property type="nucleotide sequence ID" value="NZ_JARRYG010000002.1"/>
</dbReference>
<dbReference type="SUPFAM" id="SSF49401">
    <property type="entry name" value="Bacterial adhesins"/>
    <property type="match status" value="1"/>
</dbReference>
<dbReference type="GO" id="GO:0009289">
    <property type="term" value="C:pilus"/>
    <property type="evidence" value="ECO:0007669"/>
    <property type="project" value="InterPro"/>
</dbReference>
<evidence type="ECO:0000313" key="1">
    <source>
        <dbReference type="EMBL" id="MDG4694997.1"/>
    </source>
</evidence>
<dbReference type="Proteomes" id="UP001156701">
    <property type="component" value="Unassembled WGS sequence"/>
</dbReference>
<proteinExistence type="predicted"/>
<dbReference type="PANTHER" id="PTHR33420">
    <property type="entry name" value="FIMBRIAL SUBUNIT ELFA-RELATED"/>
    <property type="match status" value="1"/>
</dbReference>
<organism evidence="1 2">
    <name type="scientific">Providencia huashanensis</name>
    <dbReference type="NCBI Taxonomy" id="3037798"/>
    <lineage>
        <taxon>Bacteria</taxon>
        <taxon>Pseudomonadati</taxon>
        <taxon>Pseudomonadota</taxon>
        <taxon>Gammaproteobacteria</taxon>
        <taxon>Enterobacterales</taxon>
        <taxon>Morganellaceae</taxon>
        <taxon>Providencia</taxon>
    </lineage>
</organism>
<dbReference type="PANTHER" id="PTHR33420:SF12">
    <property type="entry name" value="FIMBRIN-LIKE PROTEIN FIMI-RELATED"/>
    <property type="match status" value="1"/>
</dbReference>
<dbReference type="Gene3D" id="2.60.40.1090">
    <property type="entry name" value="Fimbrial-type adhesion domain"/>
    <property type="match status" value="1"/>
</dbReference>
<accession>A0AA42K0L5</accession>
<dbReference type="GO" id="GO:0043709">
    <property type="term" value="P:cell adhesion involved in single-species biofilm formation"/>
    <property type="evidence" value="ECO:0007669"/>
    <property type="project" value="TreeGrafter"/>
</dbReference>
<dbReference type="InterPro" id="IPR050263">
    <property type="entry name" value="Bact_Fimbrial_Adh_Pro"/>
</dbReference>
<dbReference type="InterPro" id="IPR008966">
    <property type="entry name" value="Adhesion_dom_sf"/>
</dbReference>
<sequence>MADNNTIIGKVNMQGSILETACAISMDSYDQSIDMGVIPMSLINQYGNSPIKYFSIKLIGCHLETLSGKHWNYFTLTFDGPAKNNLFELFGHAKGISLSLEDEKGNLIYPSVPLKEHSIIPGESNLKYGVKLMRNGLSLKSGGYRTTIKFKVDYH</sequence>
<dbReference type="EMBL" id="JARRYG010000002">
    <property type="protein sequence ID" value="MDG4694997.1"/>
    <property type="molecule type" value="Genomic_DNA"/>
</dbReference>
<reference evidence="1" key="1">
    <citation type="submission" date="2023-03" db="EMBL/GenBank/DDBJ databases">
        <title>a new species belonging to Providencia genus.</title>
        <authorList>
            <person name="Yang W."/>
            <person name="Hu F."/>
            <person name="Shen S."/>
            <person name="Ding L."/>
            <person name="Yin D."/>
        </authorList>
    </citation>
    <scope>NUCLEOTIDE SEQUENCE</scope>
    <source>
        <strain evidence="1">CRE-3FA-0001</strain>
    </source>
</reference>